<dbReference type="OrthoDB" id="9767775at2"/>
<name>A0A6N6N375_9BACT</name>
<organism evidence="4 5">
    <name type="scientific">Pseudodesulfovibrio senegalensis</name>
    <dbReference type="NCBI Taxonomy" id="1721087"/>
    <lineage>
        <taxon>Bacteria</taxon>
        <taxon>Pseudomonadati</taxon>
        <taxon>Thermodesulfobacteriota</taxon>
        <taxon>Desulfovibrionia</taxon>
        <taxon>Desulfovibrionales</taxon>
        <taxon>Desulfovibrionaceae</taxon>
    </lineage>
</organism>
<reference evidence="4 5" key="1">
    <citation type="journal article" date="2017" name="Int. J. Syst. Evol. Microbiol.">
        <title>Desulfovibrio senegalensis sp. nov., a mesophilic sulfate reducer isolated from marine sediment.</title>
        <authorList>
            <person name="Thioye A."/>
            <person name="Gam Z.B.A."/>
            <person name="Mbengue M."/>
            <person name="Cayol J.L."/>
            <person name="Joseph-Bartoli M."/>
            <person name="Toure-Kane C."/>
            <person name="Labat M."/>
        </authorList>
    </citation>
    <scope>NUCLEOTIDE SEQUENCE [LARGE SCALE GENOMIC DNA]</scope>
    <source>
        <strain evidence="4 5">DSM 101509</strain>
    </source>
</reference>
<proteinExistence type="predicted"/>
<evidence type="ECO:0000313" key="5">
    <source>
        <dbReference type="Proteomes" id="UP000438699"/>
    </source>
</evidence>
<comment type="caution">
    <text evidence="4">The sequence shown here is derived from an EMBL/GenBank/DDBJ whole genome shotgun (WGS) entry which is preliminary data.</text>
</comment>
<feature type="domain" description="Tryptophan synthase beta chain-like PALP" evidence="3">
    <location>
        <begin position="102"/>
        <end position="330"/>
    </location>
</feature>
<dbReference type="Pfam" id="PF00291">
    <property type="entry name" value="PALP"/>
    <property type="match status" value="1"/>
</dbReference>
<evidence type="ECO:0000256" key="1">
    <source>
        <dbReference type="ARBA" id="ARBA00001933"/>
    </source>
</evidence>
<dbReference type="AlphaFoldDB" id="A0A6N6N375"/>
<dbReference type="InterPro" id="IPR036052">
    <property type="entry name" value="TrpB-like_PALP_sf"/>
</dbReference>
<dbReference type="Gene3D" id="3.40.50.1100">
    <property type="match status" value="2"/>
</dbReference>
<dbReference type="GO" id="GO:1901605">
    <property type="term" value="P:alpha-amino acid metabolic process"/>
    <property type="evidence" value="ECO:0007669"/>
    <property type="project" value="UniProtKB-ARBA"/>
</dbReference>
<sequence length="484" mass="54074">MIDLSVNRAMMEQNAAYCREKGITLPTFEMMRNPETVPGAIKDKLTKTGLWDIDPANLFRITWKNEPKASGGLYGGVNHMVLPPELTGCKAQIVLLVGKWFPTGAHKVGATYGCLVPRLITGQFDPKTTKAVWPSTGNYCRGGAYISTLLACSAIAILPEGMSQERFDWLRTVAGDVIATPGCESNVKEIFDKCNELEASGQDLRIFNQFDEMGNPLWHYNVTGPACAEVLDPLLEQGKRFAAYVSSSGSGGTLGGGYYLKNRYPKSKIVVAEAQQCPTLLLNGFGDHRIEGIGDKHVPWVHHCRDTDVVIAVDDEKPMRLLRLFNDATGRDVLKKHGVNPELVETLDLLGISSIGNTLAAIKYAKYAELTEDDVVMTIATDSMELYGSRVAELEAERGAYSESDAWRDLQLMQDTTYDHTLELTHYDKKRIHNLKYFTWIEQQGRELSELNDQWYDAENYWGNTFSQADQMDELIKEFNDMIG</sequence>
<dbReference type="Proteomes" id="UP000438699">
    <property type="component" value="Unassembled WGS sequence"/>
</dbReference>
<comment type="cofactor">
    <cofactor evidence="1">
        <name>pyridoxal 5'-phosphate</name>
        <dbReference type="ChEBI" id="CHEBI:597326"/>
    </cofactor>
</comment>
<dbReference type="SUPFAM" id="SSF53686">
    <property type="entry name" value="Tryptophan synthase beta subunit-like PLP-dependent enzymes"/>
    <property type="match status" value="1"/>
</dbReference>
<evidence type="ECO:0000313" key="4">
    <source>
        <dbReference type="EMBL" id="KAB1441492.1"/>
    </source>
</evidence>
<dbReference type="EMBL" id="WAIE01000004">
    <property type="protein sequence ID" value="KAB1441492.1"/>
    <property type="molecule type" value="Genomic_DNA"/>
</dbReference>
<dbReference type="PANTHER" id="PTHR10314">
    <property type="entry name" value="CYSTATHIONINE BETA-SYNTHASE"/>
    <property type="match status" value="1"/>
</dbReference>
<evidence type="ECO:0000256" key="2">
    <source>
        <dbReference type="ARBA" id="ARBA00022898"/>
    </source>
</evidence>
<gene>
    <name evidence="4" type="ORF">F8A88_11165</name>
</gene>
<accession>A0A6N6N375</accession>
<protein>
    <submittedName>
        <fullName evidence="4">Pyridoxal-phosphate dependent enzyme</fullName>
    </submittedName>
</protein>
<dbReference type="RefSeq" id="WP_151151235.1">
    <property type="nucleotide sequence ID" value="NZ_WAIE01000004.1"/>
</dbReference>
<evidence type="ECO:0000259" key="3">
    <source>
        <dbReference type="Pfam" id="PF00291"/>
    </source>
</evidence>
<keyword evidence="2" id="KW-0663">Pyridoxal phosphate</keyword>
<dbReference type="InterPro" id="IPR050214">
    <property type="entry name" value="Cys_Synth/Cystath_Beta-Synth"/>
</dbReference>
<dbReference type="InterPro" id="IPR001926">
    <property type="entry name" value="TrpB-like_PALP"/>
</dbReference>
<keyword evidence="5" id="KW-1185">Reference proteome</keyword>